<proteinExistence type="predicted"/>
<comment type="caution">
    <text evidence="3">The sequence shown here is derived from an EMBL/GenBank/DDBJ whole genome shotgun (WGS) entry which is preliminary data.</text>
</comment>
<reference evidence="3 4" key="1">
    <citation type="journal article" date="2023" name="Commun. Biol.">
        <title>Genome analysis of Parmales, the sister group of diatoms, reveals the evolutionary specialization of diatoms from phago-mixotrophs to photoautotrophs.</title>
        <authorList>
            <person name="Ban H."/>
            <person name="Sato S."/>
            <person name="Yoshikawa S."/>
            <person name="Yamada K."/>
            <person name="Nakamura Y."/>
            <person name="Ichinomiya M."/>
            <person name="Sato N."/>
            <person name="Blanc-Mathieu R."/>
            <person name="Endo H."/>
            <person name="Kuwata A."/>
            <person name="Ogata H."/>
        </authorList>
    </citation>
    <scope>NUCLEOTIDE SEQUENCE [LARGE SCALE GENOMIC DNA]</scope>
</reference>
<evidence type="ECO:0000256" key="1">
    <source>
        <dbReference type="SAM" id="MobiDB-lite"/>
    </source>
</evidence>
<dbReference type="Proteomes" id="UP001165060">
    <property type="component" value="Unassembled WGS sequence"/>
</dbReference>
<feature type="transmembrane region" description="Helical" evidence="2">
    <location>
        <begin position="196"/>
        <end position="214"/>
    </location>
</feature>
<keyword evidence="2" id="KW-1133">Transmembrane helix</keyword>
<gene>
    <name evidence="3" type="ORF">TeGR_g12472</name>
</gene>
<dbReference type="CDD" id="cd20404">
    <property type="entry name" value="Tudor_Agenet_AtEML-like"/>
    <property type="match status" value="1"/>
</dbReference>
<protein>
    <submittedName>
        <fullName evidence="3">Uncharacterized protein</fullName>
    </submittedName>
</protein>
<feature type="region of interest" description="Disordered" evidence="1">
    <location>
        <begin position="1"/>
        <end position="45"/>
    </location>
</feature>
<evidence type="ECO:0000313" key="4">
    <source>
        <dbReference type="Proteomes" id="UP001165060"/>
    </source>
</evidence>
<sequence>MARSRPRSKPPPRGRSKSPARTPSKRPNLKVETSPAPTAPAPVPATPDLGALVEVWWPLEKQFFSGKAIAEEEGKIKVLYDDGDLEKLDFAKETWRPLPPKQKKATKRTLAPSPNQDKINARFFKGVAVLLVPTSAPLFVANWHTNPVLCGVSLLLALVLAFITVSPSAPSACSYNKDAEARALKNVTITSYGNRAVRIAMGLCHLFGAVLYSLRKASSAATPFDLSQEAIEWSLVGGMSTVSWIWLSSGANGQ</sequence>
<feature type="transmembrane region" description="Helical" evidence="2">
    <location>
        <begin position="152"/>
        <end position="175"/>
    </location>
</feature>
<keyword evidence="4" id="KW-1185">Reference proteome</keyword>
<evidence type="ECO:0000256" key="2">
    <source>
        <dbReference type="SAM" id="Phobius"/>
    </source>
</evidence>
<name>A0ABQ6MVD5_9STRA</name>
<accession>A0ABQ6MVD5</accession>
<organism evidence="3 4">
    <name type="scientific">Tetraparma gracilis</name>
    <dbReference type="NCBI Taxonomy" id="2962635"/>
    <lineage>
        <taxon>Eukaryota</taxon>
        <taxon>Sar</taxon>
        <taxon>Stramenopiles</taxon>
        <taxon>Ochrophyta</taxon>
        <taxon>Bolidophyceae</taxon>
        <taxon>Parmales</taxon>
        <taxon>Triparmaceae</taxon>
        <taxon>Tetraparma</taxon>
    </lineage>
</organism>
<keyword evidence="2" id="KW-0472">Membrane</keyword>
<dbReference type="Gene3D" id="2.30.30.140">
    <property type="match status" value="1"/>
</dbReference>
<dbReference type="EMBL" id="BRYB01001775">
    <property type="protein sequence ID" value="GMI33469.1"/>
    <property type="molecule type" value="Genomic_DNA"/>
</dbReference>
<feature type="compositionally biased region" description="Basic residues" evidence="1">
    <location>
        <begin position="1"/>
        <end position="28"/>
    </location>
</feature>
<evidence type="ECO:0000313" key="3">
    <source>
        <dbReference type="EMBL" id="GMI33469.1"/>
    </source>
</evidence>
<keyword evidence="2" id="KW-0812">Transmembrane</keyword>
<feature type="transmembrane region" description="Helical" evidence="2">
    <location>
        <begin position="123"/>
        <end position="140"/>
    </location>
</feature>